<dbReference type="GeneID" id="55013085"/>
<dbReference type="Proteomes" id="UP000297092">
    <property type="component" value="Segment"/>
</dbReference>
<dbReference type="EMBL" id="MK629528">
    <property type="protein sequence ID" value="QBZ71507.1"/>
    <property type="molecule type" value="Genomic_DNA"/>
</dbReference>
<evidence type="ECO:0000313" key="1">
    <source>
        <dbReference type="EMBL" id="QBZ71507.1"/>
    </source>
</evidence>
<accession>A0A4D6DYQ4</accession>
<dbReference type="RefSeq" id="YP_009821601.1">
    <property type="nucleotide sequence ID" value="NC_048177.1"/>
</dbReference>
<evidence type="ECO:0000313" key="2">
    <source>
        <dbReference type="Proteomes" id="UP000297092"/>
    </source>
</evidence>
<proteinExistence type="predicted"/>
<organism evidence="1 2">
    <name type="scientific">Escherichia phage Lidtsur</name>
    <dbReference type="NCBI Taxonomy" id="2562235"/>
    <lineage>
        <taxon>Viruses</taxon>
        <taxon>Duplodnaviria</taxon>
        <taxon>Heunggongvirae</taxon>
        <taxon>Uroviricota</taxon>
        <taxon>Caudoviricetes</taxon>
        <taxon>Autographivirales</taxon>
        <taxon>Autoscriptoviridae</taxon>
        <taxon>Stentvirinae</taxon>
        <taxon>Bonnellvirus</taxon>
        <taxon>Bonnellvirus lidtsur</taxon>
    </lineage>
</organism>
<protein>
    <submittedName>
        <fullName evidence="1">Uncharacterized protein</fullName>
    </submittedName>
</protein>
<sequence>MSKITVVLLRDLPASAFSGGHVEEMQQREYVALTDGSRYLIAGINKDHDSKETIEAHFRANGIDPDLPLPLVAMMNSVPLLDAADVEGATIDEVFSVESAA</sequence>
<reference evidence="2" key="1">
    <citation type="submission" date="2019-03" db="EMBL/GenBank/DDBJ databases">
        <authorList>
            <person name="Olsen N.S."/>
            <person name="Kot W."/>
            <person name="Hansen L.H."/>
        </authorList>
    </citation>
    <scope>NUCLEOTIDE SEQUENCE [LARGE SCALE GENOMIC DNA]</scope>
</reference>
<name>A0A4D6DYQ4_9CAUD</name>
<keyword evidence="2" id="KW-1185">Reference proteome</keyword>
<dbReference type="KEGG" id="vg:55013085"/>